<proteinExistence type="predicted"/>
<dbReference type="Proteomes" id="UP000198677">
    <property type="component" value="Unassembled WGS sequence"/>
</dbReference>
<dbReference type="EMBL" id="FOAW01000007">
    <property type="protein sequence ID" value="SEL25185.1"/>
    <property type="molecule type" value="Genomic_DNA"/>
</dbReference>
<evidence type="ECO:0000313" key="2">
    <source>
        <dbReference type="EMBL" id="SEL25185.1"/>
    </source>
</evidence>
<reference evidence="3" key="1">
    <citation type="submission" date="2016-10" db="EMBL/GenBank/DDBJ databases">
        <authorList>
            <person name="Varghese N."/>
            <person name="Submissions S."/>
        </authorList>
    </citation>
    <scope>NUCLEOTIDE SEQUENCE [LARGE SCALE GENOMIC DNA]</scope>
    <source>
        <strain evidence="3">DSM 44675</strain>
    </source>
</reference>
<gene>
    <name evidence="2" type="ORF">SAMN05444583_10798</name>
</gene>
<dbReference type="RefSeq" id="WP_072751689.1">
    <property type="nucleotide sequence ID" value="NZ_FOAW01000007.1"/>
</dbReference>
<dbReference type="Pfam" id="PF13350">
    <property type="entry name" value="Y_phosphatase3"/>
    <property type="match status" value="1"/>
</dbReference>
<dbReference type="Gene3D" id="3.90.190.10">
    <property type="entry name" value="Protein tyrosine phosphatase superfamily"/>
    <property type="match status" value="1"/>
</dbReference>
<dbReference type="SUPFAM" id="SSF52799">
    <property type="entry name" value="(Phosphotyrosine protein) phosphatases II"/>
    <property type="match status" value="1"/>
</dbReference>
<keyword evidence="1" id="KW-0732">Signal</keyword>
<keyword evidence="3" id="KW-1185">Reference proteome</keyword>
<protein>
    <submittedName>
        <fullName evidence="2">Protein-tyrosine phosphatase</fullName>
    </submittedName>
</protein>
<evidence type="ECO:0000256" key="1">
    <source>
        <dbReference type="SAM" id="SignalP"/>
    </source>
</evidence>
<name>A0A1H7NQ73_9NOCA</name>
<dbReference type="GO" id="GO:0004721">
    <property type="term" value="F:phosphoprotein phosphatase activity"/>
    <property type="evidence" value="ECO:0007669"/>
    <property type="project" value="InterPro"/>
</dbReference>
<organism evidence="2 3">
    <name type="scientific">Rhodococcus maanshanensis</name>
    <dbReference type="NCBI Taxonomy" id="183556"/>
    <lineage>
        <taxon>Bacteria</taxon>
        <taxon>Bacillati</taxon>
        <taxon>Actinomycetota</taxon>
        <taxon>Actinomycetes</taxon>
        <taxon>Mycobacteriales</taxon>
        <taxon>Nocardiaceae</taxon>
        <taxon>Rhodococcus</taxon>
    </lineage>
</organism>
<feature type="chain" id="PRO_5011451488" evidence="1">
    <location>
        <begin position="33"/>
        <end position="273"/>
    </location>
</feature>
<evidence type="ECO:0000313" key="3">
    <source>
        <dbReference type="Proteomes" id="UP000198677"/>
    </source>
</evidence>
<sequence length="273" mass="29417">MTRGVRARLIGSLLAATVVLSPGLLVPAVASAQPAAPDIQLEGAKNFRDIGGYLTADGRRVREDLVYRSNRLSKLTDSDQAKLTAAGVTLDVDLRNAMERKDEPDRLPAGVEYKVADVVSLNNGLGFHEFVPITLGRAIIDAHVKGSSDIGQSIDYPFMVTFQGSDAAFRDLLTAIAQHKSGAVVYHCSAGKDRTGWATAVLLTILGVPRATVNADFLASNTFLGRSDAVEQSWLDAAFDQVQRLYGSFDRYVRDGLGLDQNAVNMLRAKLLV</sequence>
<dbReference type="InterPro" id="IPR026893">
    <property type="entry name" value="Tyr/Ser_Pase_IphP-type"/>
</dbReference>
<dbReference type="AlphaFoldDB" id="A0A1H7NQ73"/>
<feature type="signal peptide" evidence="1">
    <location>
        <begin position="1"/>
        <end position="32"/>
    </location>
</feature>
<dbReference type="InterPro" id="IPR029021">
    <property type="entry name" value="Prot-tyrosine_phosphatase-like"/>
</dbReference>
<dbReference type="OrthoDB" id="1188001at2"/>
<accession>A0A1H7NQ73</accession>